<dbReference type="GO" id="GO:0046872">
    <property type="term" value="F:metal ion binding"/>
    <property type="evidence" value="ECO:0007669"/>
    <property type="project" value="UniProtKB-KW"/>
</dbReference>
<evidence type="ECO:0000256" key="3">
    <source>
        <dbReference type="ARBA" id="ARBA00022723"/>
    </source>
</evidence>
<dbReference type="PANTHER" id="PTHR13799:SF14">
    <property type="entry name" value="GTP CYCLOHYDROLASE 1 TYPE 2 HOMOLOG"/>
    <property type="match status" value="1"/>
</dbReference>
<feature type="binding site" evidence="4">
    <location>
        <position position="103"/>
    </location>
    <ligand>
        <name>a divalent metal cation</name>
        <dbReference type="ChEBI" id="CHEBI:60240"/>
        <label>1</label>
    </ligand>
</feature>
<dbReference type="InterPro" id="IPR036069">
    <property type="entry name" value="DUF34/NIF3_sf"/>
</dbReference>
<accession>A0A1M5UFV8</accession>
<dbReference type="SUPFAM" id="SSF102705">
    <property type="entry name" value="NIF3 (NGG1p interacting factor 3)-like"/>
    <property type="match status" value="1"/>
</dbReference>
<name>A0A1M5UFV8_9FIRM</name>
<evidence type="ECO:0000256" key="1">
    <source>
        <dbReference type="ARBA" id="ARBA00006964"/>
    </source>
</evidence>
<dbReference type="EMBL" id="FQXV01000001">
    <property type="protein sequence ID" value="SHH61935.1"/>
    <property type="molecule type" value="Genomic_DNA"/>
</dbReference>
<dbReference type="RefSeq" id="WP_073076041.1">
    <property type="nucleotide sequence ID" value="NZ_FQXV01000001.1"/>
</dbReference>
<dbReference type="Pfam" id="PF01784">
    <property type="entry name" value="DUF34_NIF3"/>
    <property type="match status" value="1"/>
</dbReference>
<dbReference type="FunFam" id="3.40.1390.30:FF:000001">
    <property type="entry name" value="GTP cyclohydrolase 1 type 2"/>
    <property type="match status" value="1"/>
</dbReference>
<feature type="binding site" evidence="4">
    <location>
        <position position="65"/>
    </location>
    <ligand>
        <name>a divalent metal cation</name>
        <dbReference type="ChEBI" id="CHEBI:60240"/>
        <label>1</label>
    </ligand>
</feature>
<proteinExistence type="inferred from homology"/>
<keyword evidence="3 4" id="KW-0479">Metal-binding</keyword>
<dbReference type="OrthoDB" id="9792792at2"/>
<evidence type="ECO:0000313" key="5">
    <source>
        <dbReference type="EMBL" id="SHH61935.1"/>
    </source>
</evidence>
<keyword evidence="6" id="KW-1185">Reference proteome</keyword>
<protein>
    <recommendedName>
        <fullName evidence="2">GTP cyclohydrolase 1 type 2 homolog</fullName>
    </recommendedName>
</protein>
<feature type="binding site" evidence="4">
    <location>
        <position position="230"/>
    </location>
    <ligand>
        <name>a divalent metal cation</name>
        <dbReference type="ChEBI" id="CHEBI:60240"/>
        <label>1</label>
    </ligand>
</feature>
<organism evidence="5 6">
    <name type="scientific">Sporobacter termitidis DSM 10068</name>
    <dbReference type="NCBI Taxonomy" id="1123282"/>
    <lineage>
        <taxon>Bacteria</taxon>
        <taxon>Bacillati</taxon>
        <taxon>Bacillota</taxon>
        <taxon>Clostridia</taxon>
        <taxon>Eubacteriales</taxon>
        <taxon>Oscillospiraceae</taxon>
        <taxon>Sporobacter</taxon>
    </lineage>
</organism>
<dbReference type="NCBIfam" id="TIGR00486">
    <property type="entry name" value="YbgI_SA1388"/>
    <property type="match status" value="1"/>
</dbReference>
<evidence type="ECO:0000313" key="6">
    <source>
        <dbReference type="Proteomes" id="UP000183995"/>
    </source>
</evidence>
<evidence type="ECO:0000256" key="2">
    <source>
        <dbReference type="ARBA" id="ARBA00022112"/>
    </source>
</evidence>
<sequence>MAKVKDILGTLEAFAPVCLKMDFDNVGLLAGFQDRSVDRLIVALDITDEVIGEAIDEKAQLIVSHHPMFFSLKSVADTDRTGRKLTTLLSHGISAICMHTNLDAATGGVNDALAEAAGLTGTALLSQEVFDGNGAPHSYGRVGQLKAPMKLADYLKFIKERLNAGGLRYHDAGRDVYKVATVGGSGGGDLRHAAAHGCDTFLTSDIKYDVFLEAKELGLNLIDGDHFCTENVVTPVLEKKLTALFPEVRATVSRVHRQTAHFI</sequence>
<feature type="binding site" evidence="4">
    <location>
        <position position="66"/>
    </location>
    <ligand>
        <name>a divalent metal cation</name>
        <dbReference type="ChEBI" id="CHEBI:60240"/>
        <label>1</label>
    </ligand>
</feature>
<dbReference type="AlphaFoldDB" id="A0A1M5UFV8"/>
<dbReference type="Proteomes" id="UP000183995">
    <property type="component" value="Unassembled WGS sequence"/>
</dbReference>
<gene>
    <name evidence="5" type="ORF">SAMN02745823_00505</name>
</gene>
<dbReference type="Gene3D" id="3.40.1390.30">
    <property type="entry name" value="NIF3 (NGG1p interacting factor 3)-like"/>
    <property type="match status" value="2"/>
</dbReference>
<evidence type="ECO:0000256" key="4">
    <source>
        <dbReference type="PIRSR" id="PIRSR602678-1"/>
    </source>
</evidence>
<comment type="similarity">
    <text evidence="1">Belongs to the GTP cyclohydrolase I type 2/NIF3 family.</text>
</comment>
<dbReference type="GO" id="GO:0005737">
    <property type="term" value="C:cytoplasm"/>
    <property type="evidence" value="ECO:0007669"/>
    <property type="project" value="TreeGrafter"/>
</dbReference>
<reference evidence="5 6" key="1">
    <citation type="submission" date="2016-11" db="EMBL/GenBank/DDBJ databases">
        <authorList>
            <person name="Jaros S."/>
            <person name="Januszkiewicz K."/>
            <person name="Wedrychowicz H."/>
        </authorList>
    </citation>
    <scope>NUCLEOTIDE SEQUENCE [LARGE SCALE GENOMIC DNA]</scope>
    <source>
        <strain evidence="5 6">DSM 10068</strain>
    </source>
</reference>
<dbReference type="STRING" id="1123282.SAMN02745823_00505"/>
<dbReference type="PANTHER" id="PTHR13799">
    <property type="entry name" value="NGG1 INTERACTING FACTOR 3"/>
    <property type="match status" value="1"/>
</dbReference>
<feature type="binding site" evidence="4">
    <location>
        <position position="226"/>
    </location>
    <ligand>
        <name>a divalent metal cation</name>
        <dbReference type="ChEBI" id="CHEBI:60240"/>
        <label>1</label>
    </ligand>
</feature>
<dbReference type="InterPro" id="IPR002678">
    <property type="entry name" value="DUF34/NIF3"/>
</dbReference>